<dbReference type="OrthoDB" id="3837791at2"/>
<keyword evidence="1" id="KW-0472">Membrane</keyword>
<dbReference type="PROSITE" id="PS51318">
    <property type="entry name" value="TAT"/>
    <property type="match status" value="1"/>
</dbReference>
<evidence type="ECO:0000256" key="1">
    <source>
        <dbReference type="SAM" id="Phobius"/>
    </source>
</evidence>
<proteinExistence type="predicted"/>
<dbReference type="AlphaFoldDB" id="A0A2N3YM52"/>
<gene>
    <name evidence="2" type="ORF">ATL31_2765</name>
</gene>
<reference evidence="2 3" key="1">
    <citation type="submission" date="2017-12" db="EMBL/GenBank/DDBJ databases">
        <title>Sequencing the genomes of 1000 Actinobacteria strains.</title>
        <authorList>
            <person name="Klenk H.-P."/>
        </authorList>
    </citation>
    <scope>NUCLEOTIDE SEQUENCE [LARGE SCALE GENOMIC DNA]</scope>
    <source>
        <strain evidence="2 3">DSM 12806</strain>
    </source>
</reference>
<accession>A0A2N3YM52</accession>
<dbReference type="EMBL" id="PJNE01000001">
    <property type="protein sequence ID" value="PKW27914.1"/>
    <property type="molecule type" value="Genomic_DNA"/>
</dbReference>
<dbReference type="Proteomes" id="UP000233781">
    <property type="component" value="Unassembled WGS sequence"/>
</dbReference>
<name>A0A2N3YM52_9MICO</name>
<keyword evidence="1" id="KW-0812">Transmembrane</keyword>
<keyword evidence="1" id="KW-1133">Transmembrane helix</keyword>
<dbReference type="RefSeq" id="WP_143598394.1">
    <property type="nucleotide sequence ID" value="NZ_PJNE01000001.1"/>
</dbReference>
<sequence length="679" mass="72194">MTTLRRALGALAAAGVVAATLVVGAPVARAEQGLTVAATSRYVYDAEAQVVRATMTLDLSNVSPDRQSGGGVYTYFFQGYSVPIPQSSARVRAQSDGSRLDVRVGGTDDPSIALARITFPDLRYRQSRRIVLTYEIRGRAPRSTDSTRVGPGYATFVAYGPGDEGSNRVEVVAPSAMSFTSTVDGFEDETSGGVSTYTATRNTFDGGLWSVVSLRDPDQVRESTVRVEDLSFTLSAFPDDDLWSSFVSTTVRTGLPTLETLVGNPWPGGLEQIREDASPSLRGYDGWFDPQGDEIVVGEQLDDDLIYHELSHAWVSGDRFDQRWLYEGLAQVIAERTVQRTGGRPTKHPVVSRRGTGAVALNDWDGDAGSRSTDLETYAYPASYAAMKALLGSLDDQRFAAVVGAGIRGERAYDPPGTVTPSAGRTSWSDWLDLVETRGGVTTAPKVFTTWVLDGKQVALLAPRARERAAYSALDEADGAWLPPEGLRDALSSWDFDRSRAVRGEIAPLGAGAAAVQDAAQRTGLPVPAAVRQAYERASVDDDYRALGTSLPAAAAAITAVARARTRAAALDDPFSELGARLLEVPERTAHATALLADGRVAPAVAAAADVSHRAGWAPALGAALPAAALLLVAALGSAVVLAVRRSRRRAQSTRSIRTLPRVLGLTRSRSRNSATPSS</sequence>
<evidence type="ECO:0000313" key="2">
    <source>
        <dbReference type="EMBL" id="PKW27914.1"/>
    </source>
</evidence>
<evidence type="ECO:0000313" key="3">
    <source>
        <dbReference type="Proteomes" id="UP000233781"/>
    </source>
</evidence>
<feature type="transmembrane region" description="Helical" evidence="1">
    <location>
        <begin position="617"/>
        <end position="644"/>
    </location>
</feature>
<protein>
    <submittedName>
        <fullName evidence="2">Uncharacterized protein</fullName>
    </submittedName>
</protein>
<dbReference type="InterPro" id="IPR006311">
    <property type="entry name" value="TAT_signal"/>
</dbReference>
<keyword evidence="3" id="KW-1185">Reference proteome</keyword>
<organism evidence="2 3">
    <name type="scientific">Phycicoccus duodecadis</name>
    <dbReference type="NCBI Taxonomy" id="173053"/>
    <lineage>
        <taxon>Bacteria</taxon>
        <taxon>Bacillati</taxon>
        <taxon>Actinomycetota</taxon>
        <taxon>Actinomycetes</taxon>
        <taxon>Micrococcales</taxon>
        <taxon>Intrasporangiaceae</taxon>
        <taxon>Phycicoccus</taxon>
    </lineage>
</organism>
<comment type="caution">
    <text evidence="2">The sequence shown here is derived from an EMBL/GenBank/DDBJ whole genome shotgun (WGS) entry which is preliminary data.</text>
</comment>